<evidence type="ECO:0000313" key="9">
    <source>
        <dbReference type="Proteomes" id="UP000015001"/>
    </source>
</evidence>
<reference evidence="8 9" key="1">
    <citation type="submission" date="2013-02" db="EMBL/GenBank/DDBJ databases">
        <title>Draft Genome Sequence of Streptomyces afghaniensis, Which Produces Compounds of the Julimycin B-Complex.</title>
        <authorList>
            <person name="Gruening B.A."/>
            <person name="Praeg A."/>
            <person name="Erxleben A."/>
            <person name="Guenther S."/>
            <person name="Fiedler H.-P."/>
            <person name="Goodfellow M."/>
            <person name="Mueller M."/>
        </authorList>
    </citation>
    <scope>NUCLEOTIDE SEQUENCE [LARGE SCALE GENOMIC DNA]</scope>
    <source>
        <strain evidence="8 9">772</strain>
    </source>
</reference>
<gene>
    <name evidence="8" type="ORF">STAFG_3174</name>
</gene>
<dbReference type="InterPro" id="IPR032710">
    <property type="entry name" value="NTF2-like_dom_sf"/>
</dbReference>
<dbReference type="Pfam" id="PF04542">
    <property type="entry name" value="Sigma70_r2"/>
    <property type="match status" value="1"/>
</dbReference>
<dbReference type="InterPro" id="IPR007627">
    <property type="entry name" value="RNA_pol_sigma70_r2"/>
</dbReference>
<dbReference type="Gene3D" id="1.10.10.10">
    <property type="entry name" value="Winged helix-like DNA-binding domain superfamily/Winged helix DNA-binding domain"/>
    <property type="match status" value="1"/>
</dbReference>
<dbReference type="EMBL" id="AOPY01001406">
    <property type="protein sequence ID" value="EPJ39773.1"/>
    <property type="molecule type" value="Genomic_DNA"/>
</dbReference>
<evidence type="ECO:0000256" key="4">
    <source>
        <dbReference type="ARBA" id="ARBA00023082"/>
    </source>
</evidence>
<sequence length="314" mass="33674">MKRMTGETGETMADSEELADRFEEHRGRLKAVAYRMLGSLAEAEDAVQEAWLKLSRTDADDIQNLGGWLTTVTGRVCLDLLRSRAVRREEPMGDTQDTVGAFVPDPVLRPLSHIDPAEEVLQADAVGLALLVVLENLEPAERLAFVLHDMFAVPFDDIAPIVERSPAATRQLASRARRRVRGATPAAEPDLGRQKEVLDAFLAASRGGDFEALLALLHPDVVLRADSGALVRGAAASKVVQGAKTVAEQALMFARFAQSAELVLVNGSVGVVNAPGGHVQSVMGVTIADGRITGMYILADPERLERLEAPGLTG</sequence>
<dbReference type="NCBIfam" id="NF007214">
    <property type="entry name" value="PRK09636.1"/>
    <property type="match status" value="1"/>
</dbReference>
<keyword evidence="4" id="KW-0731">Sigma factor</keyword>
<protein>
    <recommendedName>
        <fullName evidence="10">RNA polymerase sigma factor SigJ</fullName>
    </recommendedName>
</protein>
<dbReference type="InterPro" id="IPR052704">
    <property type="entry name" value="ECF_Sigma-70_Domain"/>
</dbReference>
<comment type="subunit">
    <text evidence="2">Interacts transiently with the RNA polymerase catalytic core formed by RpoA, RpoB, RpoC and RpoZ (2 alpha, 1 beta, 1 beta' and 1 omega subunit) to form the RNA polymerase holoenzyme that can initiate transcription.</text>
</comment>
<evidence type="ECO:0008006" key="10">
    <source>
        <dbReference type="Google" id="ProtNLM"/>
    </source>
</evidence>
<dbReference type="Proteomes" id="UP000015001">
    <property type="component" value="Unassembled WGS sequence"/>
</dbReference>
<dbReference type="InterPro" id="IPR013325">
    <property type="entry name" value="RNA_pol_sigma_r2"/>
</dbReference>
<feature type="domain" description="RNA polymerase sigma-70 region 2" evidence="6">
    <location>
        <begin position="22"/>
        <end position="85"/>
    </location>
</feature>
<evidence type="ECO:0000256" key="1">
    <source>
        <dbReference type="ARBA" id="ARBA00010641"/>
    </source>
</evidence>
<dbReference type="HOGENOM" id="CLU_047691_22_1_11"/>
<dbReference type="SUPFAM" id="SSF54427">
    <property type="entry name" value="NTF2-like"/>
    <property type="match status" value="1"/>
</dbReference>
<organism evidence="8 9">
    <name type="scientific">Streptomyces afghaniensis 772</name>
    <dbReference type="NCBI Taxonomy" id="1283301"/>
    <lineage>
        <taxon>Bacteria</taxon>
        <taxon>Bacillati</taxon>
        <taxon>Actinomycetota</taxon>
        <taxon>Actinomycetes</taxon>
        <taxon>Kitasatosporales</taxon>
        <taxon>Streptomycetaceae</taxon>
        <taxon>Streptomyces</taxon>
    </lineage>
</organism>
<evidence type="ECO:0000259" key="7">
    <source>
        <dbReference type="Pfam" id="PF08281"/>
    </source>
</evidence>
<dbReference type="GO" id="GO:0003677">
    <property type="term" value="F:DNA binding"/>
    <property type="evidence" value="ECO:0007669"/>
    <property type="project" value="InterPro"/>
</dbReference>
<evidence type="ECO:0000259" key="6">
    <source>
        <dbReference type="Pfam" id="PF04542"/>
    </source>
</evidence>
<evidence type="ECO:0000256" key="3">
    <source>
        <dbReference type="ARBA" id="ARBA00023015"/>
    </source>
</evidence>
<dbReference type="GO" id="GO:0016987">
    <property type="term" value="F:sigma factor activity"/>
    <property type="evidence" value="ECO:0007669"/>
    <property type="project" value="UniProtKB-KW"/>
</dbReference>
<keyword evidence="5" id="KW-0804">Transcription</keyword>
<evidence type="ECO:0000256" key="2">
    <source>
        <dbReference type="ARBA" id="ARBA00011344"/>
    </source>
</evidence>
<dbReference type="Gene3D" id="1.10.1740.10">
    <property type="match status" value="1"/>
</dbReference>
<dbReference type="InterPro" id="IPR036388">
    <property type="entry name" value="WH-like_DNA-bd_sf"/>
</dbReference>
<dbReference type="PANTHER" id="PTHR30173:SF43">
    <property type="entry name" value="ECF RNA POLYMERASE SIGMA FACTOR SIGI-RELATED"/>
    <property type="match status" value="1"/>
</dbReference>
<accession>S4MJQ5</accession>
<dbReference type="InterPro" id="IPR014284">
    <property type="entry name" value="RNA_pol_sigma-70_dom"/>
</dbReference>
<keyword evidence="9" id="KW-1185">Reference proteome</keyword>
<comment type="similarity">
    <text evidence="1">Belongs to the sigma-70 factor family. ECF subfamily.</text>
</comment>
<dbReference type="PATRIC" id="fig|1283301.3.peg.3145"/>
<dbReference type="Pfam" id="PF08281">
    <property type="entry name" value="Sigma70_r4_2"/>
    <property type="match status" value="1"/>
</dbReference>
<dbReference type="SUPFAM" id="SSF88659">
    <property type="entry name" value="Sigma3 and sigma4 domains of RNA polymerase sigma factors"/>
    <property type="match status" value="1"/>
</dbReference>
<evidence type="ECO:0000313" key="8">
    <source>
        <dbReference type="EMBL" id="EPJ39773.1"/>
    </source>
</evidence>
<dbReference type="SUPFAM" id="SSF88946">
    <property type="entry name" value="Sigma2 domain of RNA polymerase sigma factors"/>
    <property type="match status" value="1"/>
</dbReference>
<dbReference type="PANTHER" id="PTHR30173">
    <property type="entry name" value="SIGMA 19 FACTOR"/>
    <property type="match status" value="1"/>
</dbReference>
<keyword evidence="3" id="KW-0805">Transcription regulation</keyword>
<dbReference type="NCBIfam" id="TIGR02937">
    <property type="entry name" value="sigma70-ECF"/>
    <property type="match status" value="1"/>
</dbReference>
<proteinExistence type="inferred from homology"/>
<dbReference type="InterPro" id="IPR013324">
    <property type="entry name" value="RNA_pol_sigma_r3/r4-like"/>
</dbReference>
<dbReference type="InterPro" id="IPR013249">
    <property type="entry name" value="RNA_pol_sigma70_r4_t2"/>
</dbReference>
<feature type="domain" description="RNA polymerase sigma factor 70 region 4 type 2" evidence="7">
    <location>
        <begin position="129"/>
        <end position="179"/>
    </location>
</feature>
<dbReference type="Gene3D" id="3.10.450.50">
    <property type="match status" value="1"/>
</dbReference>
<dbReference type="AlphaFoldDB" id="S4MJQ5"/>
<dbReference type="GO" id="GO:0006352">
    <property type="term" value="P:DNA-templated transcription initiation"/>
    <property type="evidence" value="ECO:0007669"/>
    <property type="project" value="InterPro"/>
</dbReference>
<evidence type="ECO:0000256" key="5">
    <source>
        <dbReference type="ARBA" id="ARBA00023163"/>
    </source>
</evidence>
<comment type="caution">
    <text evidence="8">The sequence shown here is derived from an EMBL/GenBank/DDBJ whole genome shotgun (WGS) entry which is preliminary data.</text>
</comment>
<name>S4MJQ5_9ACTN</name>